<keyword evidence="1" id="KW-0472">Membrane</keyword>
<comment type="caution">
    <text evidence="2">The sequence shown here is derived from an EMBL/GenBank/DDBJ whole genome shotgun (WGS) entry which is preliminary data.</text>
</comment>
<feature type="transmembrane region" description="Helical" evidence="1">
    <location>
        <begin position="80"/>
        <end position="98"/>
    </location>
</feature>
<reference evidence="2 3" key="1">
    <citation type="submission" date="2018-11" db="EMBL/GenBank/DDBJ databases">
        <title>Sequencing the genomes of 1000 actinobacteria strains.</title>
        <authorList>
            <person name="Klenk H.-P."/>
        </authorList>
    </citation>
    <scope>NUCLEOTIDE SEQUENCE [LARGE SCALE GENOMIC DNA]</scope>
    <source>
        <strain evidence="2 3">DSM 13521</strain>
    </source>
</reference>
<dbReference type="GO" id="GO:0005886">
    <property type="term" value="C:plasma membrane"/>
    <property type="evidence" value="ECO:0007669"/>
    <property type="project" value="TreeGrafter"/>
</dbReference>
<protein>
    <submittedName>
        <fullName evidence="2">Uncharacterized membrane protein HdeD (DUF308 family)</fullName>
    </submittedName>
</protein>
<feature type="transmembrane region" description="Helical" evidence="1">
    <location>
        <begin position="20"/>
        <end position="39"/>
    </location>
</feature>
<dbReference type="RefSeq" id="WP_123738679.1">
    <property type="nucleotide sequence ID" value="NZ_CALFQU010000049.1"/>
</dbReference>
<dbReference type="InterPro" id="IPR052712">
    <property type="entry name" value="Acid_resist_chaperone_HdeD"/>
</dbReference>
<evidence type="ECO:0000256" key="1">
    <source>
        <dbReference type="SAM" id="Phobius"/>
    </source>
</evidence>
<dbReference type="Pfam" id="PF03729">
    <property type="entry name" value="DUF308"/>
    <property type="match status" value="2"/>
</dbReference>
<feature type="transmembrane region" description="Helical" evidence="1">
    <location>
        <begin position="45"/>
        <end position="68"/>
    </location>
</feature>
<dbReference type="Proteomes" id="UP000275356">
    <property type="component" value="Unassembled WGS sequence"/>
</dbReference>
<feature type="transmembrane region" description="Helical" evidence="1">
    <location>
        <begin position="163"/>
        <end position="182"/>
    </location>
</feature>
<dbReference type="EMBL" id="RKHQ01000001">
    <property type="protein sequence ID" value="ROR96513.1"/>
    <property type="molecule type" value="Genomic_DNA"/>
</dbReference>
<evidence type="ECO:0000313" key="3">
    <source>
        <dbReference type="Proteomes" id="UP000275356"/>
    </source>
</evidence>
<dbReference type="PANTHER" id="PTHR34989">
    <property type="entry name" value="PROTEIN HDED"/>
    <property type="match status" value="1"/>
</dbReference>
<gene>
    <name evidence="2" type="ORF">EDD28_1098</name>
</gene>
<sequence>MTEVTTPKDLNDGVTGAFRIAFGLAGLITLIVGILVLIWPGKTAVVVTALLAVYAIVLGIVYAAVGVFGSGKTGWSRIGHIVAGLVFVVAGIVAFGNLRAVTAGLAVIVTIFIGAAWLVEGIAALATLGRSQSKGWTVFYAIVSVLAGITLMFSPLFSAVVLWWFVGISLVVLGAIQIGRAFSFGRGLGA</sequence>
<accession>A0A3N2D9W9</accession>
<feature type="transmembrane region" description="Helical" evidence="1">
    <location>
        <begin position="104"/>
        <end position="126"/>
    </location>
</feature>
<dbReference type="OrthoDB" id="3238356at2"/>
<organism evidence="2 3">
    <name type="scientific">Salana multivorans</name>
    <dbReference type="NCBI Taxonomy" id="120377"/>
    <lineage>
        <taxon>Bacteria</taxon>
        <taxon>Bacillati</taxon>
        <taxon>Actinomycetota</taxon>
        <taxon>Actinomycetes</taxon>
        <taxon>Micrococcales</taxon>
        <taxon>Beutenbergiaceae</taxon>
        <taxon>Salana</taxon>
    </lineage>
</organism>
<proteinExistence type="predicted"/>
<keyword evidence="3" id="KW-1185">Reference proteome</keyword>
<keyword evidence="1" id="KW-0812">Transmembrane</keyword>
<dbReference type="InterPro" id="IPR005325">
    <property type="entry name" value="DUF308_memb"/>
</dbReference>
<name>A0A3N2D9W9_9MICO</name>
<dbReference type="AlphaFoldDB" id="A0A3N2D9W9"/>
<evidence type="ECO:0000313" key="2">
    <source>
        <dbReference type="EMBL" id="ROR96513.1"/>
    </source>
</evidence>
<keyword evidence="1" id="KW-1133">Transmembrane helix</keyword>
<feature type="transmembrane region" description="Helical" evidence="1">
    <location>
        <begin position="138"/>
        <end position="157"/>
    </location>
</feature>
<dbReference type="PANTHER" id="PTHR34989:SF1">
    <property type="entry name" value="PROTEIN HDED"/>
    <property type="match status" value="1"/>
</dbReference>